<dbReference type="STRING" id="44742.AXF13_14595"/>
<protein>
    <recommendedName>
        <fullName evidence="8">L-lactate permease</fullName>
    </recommendedName>
</protein>
<dbReference type="AlphaFoldDB" id="A0A0X8JM31"/>
<evidence type="ECO:0000256" key="8">
    <source>
        <dbReference type="RuleBase" id="RU365092"/>
    </source>
</evidence>
<dbReference type="GO" id="GO:0015295">
    <property type="term" value="F:solute:proton symporter activity"/>
    <property type="evidence" value="ECO:0007669"/>
    <property type="project" value="TreeGrafter"/>
</dbReference>
<feature type="transmembrane region" description="Helical" evidence="8">
    <location>
        <begin position="69"/>
        <end position="90"/>
    </location>
</feature>
<dbReference type="KEGG" id="dfi:AXF13_14595"/>
<keyword evidence="4 8" id="KW-1003">Cell membrane</keyword>
<sequence length="546" mass="57780">MAWTQIYDPAGGALLSALLAGIPLFALFYMLAVRRAKGHYAAATAVILSFLLAVLVWGMPVGTAFSSLIYGAAFGLFPIIWIVITAVWVYNMTVESGEFEHIKQSLARLTDDRRLQAIFIAFAFGSFIEGTAGFGTPVAITAAMLVGLGFQPLYAAGICLIANTAPVAFGAIGVPVIVAGQVSGFSDLTISQIVGRQLPFLSVIVPLWLCVVMCGFRRAMEVLPAIAVAGISFAASQFLFSNFHGPTLPDIMSALITIVALVLLLRVWKPARIWRFAGESASVLEGAPPSAGVVLRAWGPYIILAVMVFLWGLPQFKNLLNAIPGAVVTFAWPGLDGMVHKAAPILAAGKDPNYPAMFTFNWLSAGGTAILLAGFFSVPFMPGYSFGKAVACFARTAVQLRFPILTIAMILGLAYLMNYSGMSSTLGIAFTLTGSLFPLFSPLLGWLGVFLTGSDTSSNALFCGMQRSTAEVVGMDPHLAVAANSSGGVTGKMISPQSISVATAATNLVGQEGNLFRFTLGHSVAMTLFICVLTYLQSGVLHWMLP</sequence>
<name>A0A0X8JM31_9BACT</name>
<feature type="transmembrane region" description="Helical" evidence="8">
    <location>
        <begin position="38"/>
        <end position="57"/>
    </location>
</feature>
<dbReference type="Pfam" id="PF02652">
    <property type="entry name" value="Lactate_perm"/>
    <property type="match status" value="1"/>
</dbReference>
<feature type="transmembrane region" description="Helical" evidence="8">
    <location>
        <begin position="118"/>
        <end position="146"/>
    </location>
</feature>
<evidence type="ECO:0000313" key="10">
    <source>
        <dbReference type="Proteomes" id="UP000069241"/>
    </source>
</evidence>
<comment type="similarity">
    <text evidence="2 8">Belongs to the lactate permease family.</text>
</comment>
<keyword evidence="3 8" id="KW-0813">Transport</keyword>
<evidence type="ECO:0000256" key="1">
    <source>
        <dbReference type="ARBA" id="ARBA00004651"/>
    </source>
</evidence>
<feature type="transmembrane region" description="Helical" evidence="8">
    <location>
        <begin position="360"/>
        <end position="380"/>
    </location>
</feature>
<keyword evidence="6 8" id="KW-1133">Transmembrane helix</keyword>
<evidence type="ECO:0000313" key="9">
    <source>
        <dbReference type="EMBL" id="AMD91255.1"/>
    </source>
</evidence>
<comment type="subcellular location">
    <subcellularLocation>
        <location evidence="1 8">Cell membrane</location>
        <topology evidence="1 8">Multi-pass membrane protein</topology>
    </subcellularLocation>
</comment>
<keyword evidence="10" id="KW-1185">Reference proteome</keyword>
<accession>A0A0X8JM31</accession>
<keyword evidence="5 8" id="KW-0812">Transmembrane</keyword>
<feature type="transmembrane region" description="Helical" evidence="8">
    <location>
        <begin position="429"/>
        <end position="451"/>
    </location>
</feature>
<dbReference type="EMBL" id="CP014229">
    <property type="protein sequence ID" value="AMD91255.1"/>
    <property type="molecule type" value="Genomic_DNA"/>
</dbReference>
<feature type="transmembrane region" description="Helical" evidence="8">
    <location>
        <begin position="153"/>
        <end position="178"/>
    </location>
</feature>
<feature type="transmembrane region" description="Helical" evidence="8">
    <location>
        <begin position="223"/>
        <end position="245"/>
    </location>
</feature>
<organism evidence="9 10">
    <name type="scientific">Desulfovibrio fairfieldensis</name>
    <dbReference type="NCBI Taxonomy" id="44742"/>
    <lineage>
        <taxon>Bacteria</taxon>
        <taxon>Pseudomonadati</taxon>
        <taxon>Thermodesulfobacteriota</taxon>
        <taxon>Desulfovibrionia</taxon>
        <taxon>Desulfovibrionales</taxon>
        <taxon>Desulfovibrionaceae</taxon>
        <taxon>Desulfovibrio</taxon>
    </lineage>
</organism>
<dbReference type="GO" id="GO:0005886">
    <property type="term" value="C:plasma membrane"/>
    <property type="evidence" value="ECO:0007669"/>
    <property type="project" value="UniProtKB-SubCell"/>
</dbReference>
<dbReference type="Proteomes" id="UP000069241">
    <property type="component" value="Chromosome"/>
</dbReference>
<dbReference type="GO" id="GO:0015129">
    <property type="term" value="F:lactate transmembrane transporter activity"/>
    <property type="evidence" value="ECO:0007669"/>
    <property type="project" value="UniProtKB-UniRule"/>
</dbReference>
<dbReference type="InterPro" id="IPR003804">
    <property type="entry name" value="Lactate_perm"/>
</dbReference>
<evidence type="ECO:0000256" key="5">
    <source>
        <dbReference type="ARBA" id="ARBA00022692"/>
    </source>
</evidence>
<gene>
    <name evidence="9" type="ORF">AXF13_14595</name>
</gene>
<reference evidence="10" key="1">
    <citation type="submission" date="2016-02" db="EMBL/GenBank/DDBJ databases">
        <authorList>
            <person name="Holder M.E."/>
            <person name="Ajami N.J."/>
            <person name="Petrosino J.F."/>
        </authorList>
    </citation>
    <scope>NUCLEOTIDE SEQUENCE [LARGE SCALE GENOMIC DNA]</scope>
    <source>
        <strain evidence="10">CCUG 45958</strain>
    </source>
</reference>
<comment type="function">
    <text evidence="8">Uptake of L-lactate across the membrane. Can also transport D-lactate and glycolate.</text>
</comment>
<proteinExistence type="inferred from homology"/>
<evidence type="ECO:0000256" key="2">
    <source>
        <dbReference type="ARBA" id="ARBA00010100"/>
    </source>
</evidence>
<feature type="transmembrane region" description="Helical" evidence="8">
    <location>
        <begin position="198"/>
        <end position="216"/>
    </location>
</feature>
<evidence type="ECO:0000256" key="7">
    <source>
        <dbReference type="ARBA" id="ARBA00023136"/>
    </source>
</evidence>
<dbReference type="PANTHER" id="PTHR30003:SF0">
    <property type="entry name" value="GLYCOLATE PERMEASE GLCA-RELATED"/>
    <property type="match status" value="1"/>
</dbReference>
<feature type="transmembrane region" description="Helical" evidence="8">
    <location>
        <begin position="400"/>
        <end position="417"/>
    </location>
</feature>
<evidence type="ECO:0000256" key="3">
    <source>
        <dbReference type="ARBA" id="ARBA00022448"/>
    </source>
</evidence>
<keyword evidence="7 8" id="KW-0472">Membrane</keyword>
<evidence type="ECO:0000256" key="4">
    <source>
        <dbReference type="ARBA" id="ARBA00022475"/>
    </source>
</evidence>
<dbReference type="NCBIfam" id="TIGR00795">
    <property type="entry name" value="lctP"/>
    <property type="match status" value="1"/>
</dbReference>
<feature type="transmembrane region" description="Helical" evidence="8">
    <location>
        <begin position="12"/>
        <end position="32"/>
    </location>
</feature>
<dbReference type="PANTHER" id="PTHR30003">
    <property type="entry name" value="L-LACTATE PERMEASE"/>
    <property type="match status" value="1"/>
</dbReference>
<feature type="transmembrane region" description="Helical" evidence="8">
    <location>
        <begin position="524"/>
        <end position="545"/>
    </location>
</feature>
<evidence type="ECO:0000256" key="6">
    <source>
        <dbReference type="ARBA" id="ARBA00022989"/>
    </source>
</evidence>
<dbReference type="RefSeq" id="WP_062254338.1">
    <property type="nucleotide sequence ID" value="NZ_CP014229.1"/>
</dbReference>
<feature type="transmembrane region" description="Helical" evidence="8">
    <location>
        <begin position="251"/>
        <end position="268"/>
    </location>
</feature>